<gene>
    <name evidence="7" type="ORF">E6W39_26875</name>
</gene>
<reference evidence="7 8" key="1">
    <citation type="submission" date="2019-06" db="EMBL/GenBank/DDBJ databases">
        <title>Description of Kitasatospora acidophila sp. nov. isolated from pine grove soil, and reclassification of Streptomyces novaecaesareae to Kitasatospora novaeceasareae comb. nov.</title>
        <authorList>
            <person name="Kim M.J."/>
        </authorList>
    </citation>
    <scope>NUCLEOTIDE SEQUENCE [LARGE SCALE GENOMIC DNA]</scope>
    <source>
        <strain evidence="7 8">MMS16-CNU292</strain>
    </source>
</reference>
<dbReference type="InterPro" id="IPR036388">
    <property type="entry name" value="WH-like_DNA-bd_sf"/>
</dbReference>
<evidence type="ECO:0000256" key="4">
    <source>
        <dbReference type="ARBA" id="ARBA00023163"/>
    </source>
</evidence>
<comment type="caution">
    <text evidence="7">The sequence shown here is derived from an EMBL/GenBank/DDBJ whole genome shotgun (WGS) entry which is preliminary data.</text>
</comment>
<dbReference type="RefSeq" id="WP_141635703.1">
    <property type="nucleotide sequence ID" value="NZ_VIGB01000003.1"/>
</dbReference>
<dbReference type="InterPro" id="IPR013325">
    <property type="entry name" value="RNA_pol_sigma_r2"/>
</dbReference>
<dbReference type="NCBIfam" id="TIGR02937">
    <property type="entry name" value="sigma70-ECF"/>
    <property type="match status" value="1"/>
</dbReference>
<evidence type="ECO:0000256" key="2">
    <source>
        <dbReference type="ARBA" id="ARBA00023015"/>
    </source>
</evidence>
<dbReference type="EMBL" id="VIGB01000003">
    <property type="protein sequence ID" value="TQF05201.1"/>
    <property type="molecule type" value="Genomic_DNA"/>
</dbReference>
<dbReference type="Pfam" id="PF08281">
    <property type="entry name" value="Sigma70_r4_2"/>
    <property type="match status" value="1"/>
</dbReference>
<dbReference type="SUPFAM" id="SSF88659">
    <property type="entry name" value="Sigma3 and sigma4 domains of RNA polymerase sigma factors"/>
    <property type="match status" value="1"/>
</dbReference>
<evidence type="ECO:0000259" key="6">
    <source>
        <dbReference type="Pfam" id="PF08281"/>
    </source>
</evidence>
<dbReference type="GO" id="GO:0016987">
    <property type="term" value="F:sigma factor activity"/>
    <property type="evidence" value="ECO:0007669"/>
    <property type="project" value="UniProtKB-KW"/>
</dbReference>
<feature type="domain" description="RNA polymerase sigma-70 region 2" evidence="5">
    <location>
        <begin position="33"/>
        <end position="100"/>
    </location>
</feature>
<dbReference type="GO" id="GO:0003677">
    <property type="term" value="F:DNA binding"/>
    <property type="evidence" value="ECO:0007669"/>
    <property type="project" value="InterPro"/>
</dbReference>
<dbReference type="PANTHER" id="PTHR43133">
    <property type="entry name" value="RNA POLYMERASE ECF-TYPE SIGMA FACTO"/>
    <property type="match status" value="1"/>
</dbReference>
<dbReference type="Gene3D" id="1.10.1740.10">
    <property type="match status" value="1"/>
</dbReference>
<dbReference type="Proteomes" id="UP000319103">
    <property type="component" value="Unassembled WGS sequence"/>
</dbReference>
<keyword evidence="3" id="KW-0731">Sigma factor</keyword>
<accession>A0A540W853</accession>
<feature type="domain" description="RNA polymerase sigma factor 70 region 4 type 2" evidence="6">
    <location>
        <begin position="133"/>
        <end position="184"/>
    </location>
</feature>
<keyword evidence="4" id="KW-0804">Transcription</keyword>
<dbReference type="GO" id="GO:0006352">
    <property type="term" value="P:DNA-templated transcription initiation"/>
    <property type="evidence" value="ECO:0007669"/>
    <property type="project" value="InterPro"/>
</dbReference>
<dbReference type="OrthoDB" id="5518337at2"/>
<organism evidence="7 8">
    <name type="scientific">Kitasatospora acidiphila</name>
    <dbReference type="NCBI Taxonomy" id="2567942"/>
    <lineage>
        <taxon>Bacteria</taxon>
        <taxon>Bacillati</taxon>
        <taxon>Actinomycetota</taxon>
        <taxon>Actinomycetes</taxon>
        <taxon>Kitasatosporales</taxon>
        <taxon>Streptomycetaceae</taxon>
        <taxon>Kitasatospora</taxon>
    </lineage>
</organism>
<protein>
    <submittedName>
        <fullName evidence="7">RNA polymerase sigma factor</fullName>
    </submittedName>
</protein>
<dbReference type="InterPro" id="IPR013324">
    <property type="entry name" value="RNA_pol_sigma_r3/r4-like"/>
</dbReference>
<comment type="similarity">
    <text evidence="1">Belongs to the sigma-70 factor family. ECF subfamily.</text>
</comment>
<evidence type="ECO:0000256" key="1">
    <source>
        <dbReference type="ARBA" id="ARBA00010641"/>
    </source>
</evidence>
<dbReference type="AlphaFoldDB" id="A0A540W853"/>
<dbReference type="InterPro" id="IPR007627">
    <property type="entry name" value="RNA_pol_sigma70_r2"/>
</dbReference>
<evidence type="ECO:0000259" key="5">
    <source>
        <dbReference type="Pfam" id="PF04542"/>
    </source>
</evidence>
<name>A0A540W853_9ACTN</name>
<dbReference type="InterPro" id="IPR039425">
    <property type="entry name" value="RNA_pol_sigma-70-like"/>
</dbReference>
<dbReference type="InterPro" id="IPR014284">
    <property type="entry name" value="RNA_pol_sigma-70_dom"/>
</dbReference>
<evidence type="ECO:0000256" key="3">
    <source>
        <dbReference type="ARBA" id="ARBA00023082"/>
    </source>
</evidence>
<dbReference type="InterPro" id="IPR013249">
    <property type="entry name" value="RNA_pol_sigma70_r4_t2"/>
</dbReference>
<dbReference type="Pfam" id="PF04542">
    <property type="entry name" value="Sigma70_r2"/>
    <property type="match status" value="1"/>
</dbReference>
<evidence type="ECO:0000313" key="8">
    <source>
        <dbReference type="Proteomes" id="UP000319103"/>
    </source>
</evidence>
<dbReference type="SUPFAM" id="SSF88946">
    <property type="entry name" value="Sigma2 domain of RNA polymerase sigma factors"/>
    <property type="match status" value="1"/>
</dbReference>
<sequence length="217" mass="24246">MGTRWRERTGRGVELSLRSRLRAGDQSAFGEIFDEHASALYGYAVRTLGDWAAAEDAVSLTFLEAWRLREKLHEEGEGVRPWLFGIATNVLRNTTRAARRHRAALARLPARETVPDFADELAGRLDADAELAAARRALARLRRADREVFLLCVWSGLEYAATAEALGIPVGTVRSRLSRARSRLRELTARELEPDRGIGQVRGGHGHVARSIQEQIR</sequence>
<evidence type="ECO:0000313" key="7">
    <source>
        <dbReference type="EMBL" id="TQF05201.1"/>
    </source>
</evidence>
<dbReference type="PANTHER" id="PTHR43133:SF25">
    <property type="entry name" value="RNA POLYMERASE SIGMA FACTOR RFAY-RELATED"/>
    <property type="match status" value="1"/>
</dbReference>
<keyword evidence="8" id="KW-1185">Reference proteome</keyword>
<proteinExistence type="inferred from homology"/>
<dbReference type="Gene3D" id="1.10.10.10">
    <property type="entry name" value="Winged helix-like DNA-binding domain superfamily/Winged helix DNA-binding domain"/>
    <property type="match status" value="1"/>
</dbReference>
<keyword evidence="2" id="KW-0805">Transcription regulation</keyword>